<dbReference type="Proteomes" id="UP001206925">
    <property type="component" value="Unassembled WGS sequence"/>
</dbReference>
<name>A0AAD5CQL3_AMBAR</name>
<dbReference type="EMBL" id="JAMZMK010007383">
    <property type="protein sequence ID" value="KAI7745025.1"/>
    <property type="molecule type" value="Genomic_DNA"/>
</dbReference>
<dbReference type="AlphaFoldDB" id="A0AAD5CQL3"/>
<evidence type="ECO:0000313" key="2">
    <source>
        <dbReference type="Proteomes" id="UP001206925"/>
    </source>
</evidence>
<comment type="caution">
    <text evidence="1">The sequence shown here is derived from an EMBL/GenBank/DDBJ whole genome shotgun (WGS) entry which is preliminary data.</text>
</comment>
<protein>
    <submittedName>
        <fullName evidence="1">Uncharacterized protein</fullName>
    </submittedName>
</protein>
<reference evidence="1" key="1">
    <citation type="submission" date="2022-06" db="EMBL/GenBank/DDBJ databases">
        <title>Uncovering the hologenomic basis of an extraordinary plant invasion.</title>
        <authorList>
            <person name="Bieker V.C."/>
            <person name="Martin M.D."/>
            <person name="Gilbert T."/>
            <person name="Hodgins K."/>
            <person name="Battlay P."/>
            <person name="Petersen B."/>
            <person name="Wilson J."/>
        </authorList>
    </citation>
    <scope>NUCLEOTIDE SEQUENCE</scope>
    <source>
        <strain evidence="1">AA19_3_7</strain>
        <tissue evidence="1">Leaf</tissue>
    </source>
</reference>
<accession>A0AAD5CQL3</accession>
<organism evidence="1 2">
    <name type="scientific">Ambrosia artemisiifolia</name>
    <name type="common">Common ragweed</name>
    <dbReference type="NCBI Taxonomy" id="4212"/>
    <lineage>
        <taxon>Eukaryota</taxon>
        <taxon>Viridiplantae</taxon>
        <taxon>Streptophyta</taxon>
        <taxon>Embryophyta</taxon>
        <taxon>Tracheophyta</taxon>
        <taxon>Spermatophyta</taxon>
        <taxon>Magnoliopsida</taxon>
        <taxon>eudicotyledons</taxon>
        <taxon>Gunneridae</taxon>
        <taxon>Pentapetalae</taxon>
        <taxon>asterids</taxon>
        <taxon>campanulids</taxon>
        <taxon>Asterales</taxon>
        <taxon>Asteraceae</taxon>
        <taxon>Asteroideae</taxon>
        <taxon>Heliantheae alliance</taxon>
        <taxon>Heliantheae</taxon>
        <taxon>Ambrosia</taxon>
    </lineage>
</organism>
<feature type="non-terminal residue" evidence="1">
    <location>
        <position position="217"/>
    </location>
</feature>
<feature type="non-terminal residue" evidence="1">
    <location>
        <position position="1"/>
    </location>
</feature>
<keyword evidence="2" id="KW-1185">Reference proteome</keyword>
<sequence length="217" mass="25179">VYPLSHVSPSTSFKTLSTAIGHTPFHLPSRDLPVCLFFQIASHLHHIHLESSWLIKKLKLVERTANGNDDGRSHRFTCSLPQPTKMFRVWVSRLSDILIPVEYDVTEVFNVHRFTCSLPTRSLQITMSAMILLISSRSRNWHDLEAELRTKIMAKEINAQELMKIIQIIYFKAPHRDIFQVELVKSCWETILSISYHGCLQGFLKPNYMQIWLLGHK</sequence>
<gene>
    <name evidence="1" type="ORF">M8C21_000462</name>
</gene>
<evidence type="ECO:0000313" key="1">
    <source>
        <dbReference type="EMBL" id="KAI7745025.1"/>
    </source>
</evidence>
<proteinExistence type="predicted"/>